<evidence type="ECO:0000313" key="7">
    <source>
        <dbReference type="EMBL" id="ART78436.1"/>
    </source>
</evidence>
<dbReference type="GO" id="GO:0012505">
    <property type="term" value="C:endomembrane system"/>
    <property type="evidence" value="ECO:0007669"/>
    <property type="project" value="UniProtKB-SubCell"/>
</dbReference>
<dbReference type="InterPro" id="IPR016941">
    <property type="entry name" value="UCP029962"/>
</dbReference>
<dbReference type="KEGG" id="bhk:B4U37_21330"/>
<gene>
    <name evidence="7" type="ORF">B4U37_21330</name>
    <name evidence="8" type="ORF">FZC74_05610</name>
</gene>
<dbReference type="Proteomes" id="UP000195573">
    <property type="component" value="Chromosome"/>
</dbReference>
<reference evidence="8 10" key="2">
    <citation type="submission" date="2019-08" db="EMBL/GenBank/DDBJ databases">
        <title>Bacillus genomes from the desert of Cuatro Cienegas, Coahuila.</title>
        <authorList>
            <person name="Olmedo-Alvarez G."/>
        </authorList>
    </citation>
    <scope>NUCLEOTIDE SEQUENCE [LARGE SCALE GENOMIC DNA]</scope>
    <source>
        <strain evidence="8 10">CH88_3T</strain>
    </source>
</reference>
<dbReference type="Pfam" id="PF06803">
    <property type="entry name" value="DUF1232"/>
    <property type="match status" value="1"/>
</dbReference>
<evidence type="ECO:0000259" key="6">
    <source>
        <dbReference type="Pfam" id="PF06803"/>
    </source>
</evidence>
<dbReference type="RefSeq" id="WP_088020003.1">
    <property type="nucleotide sequence ID" value="NZ_CP020880.1"/>
</dbReference>
<dbReference type="AlphaFoldDB" id="A0A1Y0CU37"/>
<evidence type="ECO:0000313" key="8">
    <source>
        <dbReference type="EMBL" id="TYS59630.1"/>
    </source>
</evidence>
<name>A0A1Y0CU37_9BACI</name>
<keyword evidence="2 5" id="KW-0812">Transmembrane</keyword>
<evidence type="ECO:0000256" key="5">
    <source>
        <dbReference type="SAM" id="Phobius"/>
    </source>
</evidence>
<dbReference type="Proteomes" id="UP000323393">
    <property type="component" value="Unassembled WGS sequence"/>
</dbReference>
<evidence type="ECO:0000256" key="3">
    <source>
        <dbReference type="ARBA" id="ARBA00022989"/>
    </source>
</evidence>
<evidence type="ECO:0000256" key="1">
    <source>
        <dbReference type="ARBA" id="ARBA00004127"/>
    </source>
</evidence>
<proteinExistence type="predicted"/>
<reference evidence="7 9" key="1">
    <citation type="submission" date="2017-04" db="EMBL/GenBank/DDBJ databases">
        <title>Complete Genome Sequence of the Bacillus horikoshii 20a strain from Cuatro Cienegas, Coahuila, Mexico.</title>
        <authorList>
            <person name="Zarza E."/>
            <person name="Alcaraz L.D."/>
            <person name="Aguilar-Salinas B."/>
            <person name="Islas A."/>
            <person name="Olmedo-Alvarez G."/>
        </authorList>
    </citation>
    <scope>NUCLEOTIDE SEQUENCE [LARGE SCALE GENOMIC DNA]</scope>
    <source>
        <strain evidence="7 9">20a</strain>
    </source>
</reference>
<dbReference type="PIRSF" id="PIRSF029962">
    <property type="entry name" value="UCP029962"/>
    <property type="match status" value="1"/>
</dbReference>
<evidence type="ECO:0000313" key="10">
    <source>
        <dbReference type="Proteomes" id="UP000323393"/>
    </source>
</evidence>
<keyword evidence="9" id="KW-1185">Reference proteome</keyword>
<dbReference type="InterPro" id="IPR010652">
    <property type="entry name" value="DUF1232"/>
</dbReference>
<keyword evidence="4 5" id="KW-0472">Membrane</keyword>
<protein>
    <submittedName>
        <fullName evidence="8">DUF1232 domain-containing protein</fullName>
    </submittedName>
</protein>
<evidence type="ECO:0000256" key="2">
    <source>
        <dbReference type="ARBA" id="ARBA00022692"/>
    </source>
</evidence>
<comment type="subcellular location">
    <subcellularLocation>
        <location evidence="1">Endomembrane system</location>
        <topology evidence="1">Multi-pass membrane protein</topology>
    </subcellularLocation>
</comment>
<keyword evidence="3 5" id="KW-1133">Transmembrane helix</keyword>
<evidence type="ECO:0000313" key="9">
    <source>
        <dbReference type="Proteomes" id="UP000195573"/>
    </source>
</evidence>
<dbReference type="GeneID" id="96740946"/>
<evidence type="ECO:0000256" key="4">
    <source>
        <dbReference type="ARBA" id="ARBA00023136"/>
    </source>
</evidence>
<feature type="transmembrane region" description="Helical" evidence="5">
    <location>
        <begin position="32"/>
        <end position="50"/>
    </location>
</feature>
<accession>A0A1Y0CU37</accession>
<dbReference type="EMBL" id="VTEU01000002">
    <property type="protein sequence ID" value="TYS59630.1"/>
    <property type="molecule type" value="Genomic_DNA"/>
</dbReference>
<sequence length="93" mass="11022">MWRFVRRLKFIFTFWRFIPFLIDYFRSGEVPGAKKIVGVVLLLAYVVFPFDLIPDYLLVFGVLDDVMVVTFVLERIVKMAPASLKEKYKLLEK</sequence>
<dbReference type="EMBL" id="CP020880">
    <property type="protein sequence ID" value="ART78436.1"/>
    <property type="molecule type" value="Genomic_DNA"/>
</dbReference>
<organism evidence="8 10">
    <name type="scientific">Sutcliffiella horikoshii</name>
    <dbReference type="NCBI Taxonomy" id="79883"/>
    <lineage>
        <taxon>Bacteria</taxon>
        <taxon>Bacillati</taxon>
        <taxon>Bacillota</taxon>
        <taxon>Bacilli</taxon>
        <taxon>Bacillales</taxon>
        <taxon>Bacillaceae</taxon>
        <taxon>Sutcliffiella</taxon>
    </lineage>
</organism>
<feature type="domain" description="DUF1232" evidence="6">
    <location>
        <begin position="36"/>
        <end position="71"/>
    </location>
</feature>